<feature type="compositionally biased region" description="Polar residues" evidence="1">
    <location>
        <begin position="41"/>
        <end position="64"/>
    </location>
</feature>
<organism evidence="4 5">
    <name type="scientific">Paenibacillus rhizolycopersici</name>
    <dbReference type="NCBI Taxonomy" id="2780073"/>
    <lineage>
        <taxon>Bacteria</taxon>
        <taxon>Bacillati</taxon>
        <taxon>Bacillota</taxon>
        <taxon>Bacilli</taxon>
        <taxon>Bacillales</taxon>
        <taxon>Paenibacillaceae</taxon>
        <taxon>Paenibacillus</taxon>
    </lineage>
</organism>
<accession>A0ABS2H1W8</accession>
<dbReference type="Proteomes" id="UP001516620">
    <property type="component" value="Unassembled WGS sequence"/>
</dbReference>
<dbReference type="RefSeq" id="WP_193416042.1">
    <property type="nucleotide sequence ID" value="NZ_JADCNN020000005.1"/>
</dbReference>
<reference evidence="4 5" key="1">
    <citation type="submission" date="2021-01" db="EMBL/GenBank/DDBJ databases">
        <title>Paenibacillus sp.nov. isolated from the rhizosphere soil of tomato plant.</title>
        <authorList>
            <person name="Thin K.K."/>
            <person name="Zhang X."/>
            <person name="He S."/>
        </authorList>
    </citation>
    <scope>NUCLEOTIDE SEQUENCE [LARGE SCALE GENOMIC DNA]</scope>
    <source>
        <strain evidence="4 5">DXFW5</strain>
    </source>
</reference>
<dbReference type="Pfam" id="PF10646">
    <property type="entry name" value="Germane"/>
    <property type="match status" value="1"/>
</dbReference>
<evidence type="ECO:0000313" key="5">
    <source>
        <dbReference type="Proteomes" id="UP001516620"/>
    </source>
</evidence>
<gene>
    <name evidence="4" type="ORF">IM700_007055</name>
</gene>
<feature type="chain" id="PRO_5045480857" evidence="2">
    <location>
        <begin position="19"/>
        <end position="202"/>
    </location>
</feature>
<feature type="signal peptide" evidence="2">
    <location>
        <begin position="1"/>
        <end position="18"/>
    </location>
</feature>
<evidence type="ECO:0000256" key="1">
    <source>
        <dbReference type="SAM" id="MobiDB-lite"/>
    </source>
</evidence>
<proteinExistence type="predicted"/>
<name>A0ABS2H1W8_9BACL</name>
<evidence type="ECO:0000313" key="4">
    <source>
        <dbReference type="EMBL" id="MBM6995417.1"/>
    </source>
</evidence>
<sequence>MRKIAILLAMVAMLGVAAGCGNKPVASPPDNGNEVDAAMSSGAQGTELQEVQQSGSGTDETSAANADAPEAEVEKLTIQVYYTDDDLMDLKPKSREIEFTADRSKYESAFEALQTADDGLLSLWEMVVLNTVKFDETSGQLNLDISLPDEARLGAGGESLALEALKNTMFQFDEVKQIELTLDGAQVDSLMGHVDLEHPMSR</sequence>
<dbReference type="PROSITE" id="PS51257">
    <property type="entry name" value="PROKAR_LIPOPROTEIN"/>
    <property type="match status" value="1"/>
</dbReference>
<keyword evidence="5" id="KW-1185">Reference proteome</keyword>
<evidence type="ECO:0000259" key="3">
    <source>
        <dbReference type="Pfam" id="PF10646"/>
    </source>
</evidence>
<dbReference type="EMBL" id="JADCNN020000005">
    <property type="protein sequence ID" value="MBM6995417.1"/>
    <property type="molecule type" value="Genomic_DNA"/>
</dbReference>
<comment type="caution">
    <text evidence="4">The sequence shown here is derived from an EMBL/GenBank/DDBJ whole genome shotgun (WGS) entry which is preliminary data.</text>
</comment>
<evidence type="ECO:0000256" key="2">
    <source>
        <dbReference type="SAM" id="SignalP"/>
    </source>
</evidence>
<protein>
    <submittedName>
        <fullName evidence="4">GerMN domain-containing protein</fullName>
    </submittedName>
</protein>
<dbReference type="InterPro" id="IPR019606">
    <property type="entry name" value="GerMN"/>
</dbReference>
<keyword evidence="2" id="KW-0732">Signal</keyword>
<feature type="domain" description="GerMN" evidence="3">
    <location>
        <begin position="79"/>
        <end position="188"/>
    </location>
</feature>
<feature type="region of interest" description="Disordered" evidence="1">
    <location>
        <begin position="25"/>
        <end position="70"/>
    </location>
</feature>